<evidence type="ECO:0000259" key="1">
    <source>
        <dbReference type="PROSITE" id="PS50181"/>
    </source>
</evidence>
<dbReference type="EMBL" id="KV878210">
    <property type="protein sequence ID" value="OJJ38085.1"/>
    <property type="molecule type" value="Genomic_DNA"/>
</dbReference>
<protein>
    <recommendedName>
        <fullName evidence="1">F-box domain-containing protein</fullName>
    </recommendedName>
</protein>
<sequence>MNIRPYCNICGGPFESANFLKRSTVAGDTTDFWDDYCDCDQDADVGEGDEMLPAGHDGHYRTAHRDYCRSLKGYDAGHISRDQLRWLDDARMLSLKVPGIENLDDGSAELVMVTQKGSLNSTDNLFYPGVPLDQVDDTLTQGLLRNEDGFLVHDNCLNIMEQTHKVMHPEAGPLDIRELHFIMLTWSEAYAHAINWGGDGYGGTEEYQAETWEPCADNEWLVADPCKDLNISQVISESTDPAHPDTFDVIPKGMRIASKSYPSPDCFDHLPMDIRLMVFELLQSSSAFNLLLASSSFRDMASSLPRRFWKSRLPCAAPWLNNTSLFSDIHHQSKTIHYRQLFYNLREASIPSRVEYIGLQNRLRIYINCRGIIQKIDGRFSEVRANAGSVDPDVRRLASRRRATIALDVHPDFCDVFSEVYFVPSLQRGRQLQSVTVYHRLGDSGFPGHRWIVGVEFGLYDEDTSRLFGYRTEFPDTVTIPQETVITGMVVSLGPFQDLVAKERPENACIYGIGLLTSDSTTEPKYKAGIWTDNELMHAFYAETGTEIIGVTGMFDAEDLMGFDFRVEPCRDSEYPTQHITKFGVIMGDLQRHTTGHIEQRMNFGYLTRWIGRCPPRDYIVGDRHGVDFTESMDADPPVLATPVYFLDLVGRQVESIQANFTEAADDWAPDVICGFSFSFADGQQEMIGYKHKSSWAKALVYPDHTPASDDSTYKSEMERRRDTAVNYPPMTFHFKVAEKESIVGVRFHSESSPVRFGMAGLQGIEFVTSLGRKWSIGYNGMDDDRYGEIMSCPDPRSGQELVGLQFGMKPCVIESAGPLYK</sequence>
<dbReference type="Proteomes" id="UP000184383">
    <property type="component" value="Unassembled WGS sequence"/>
</dbReference>
<dbReference type="AlphaFoldDB" id="A0A1L9RT37"/>
<dbReference type="GeneID" id="63746087"/>
<dbReference type="SUPFAM" id="SSF81383">
    <property type="entry name" value="F-box domain"/>
    <property type="match status" value="1"/>
</dbReference>
<dbReference type="InterPro" id="IPR036047">
    <property type="entry name" value="F-box-like_dom_sf"/>
</dbReference>
<gene>
    <name evidence="2" type="ORF">ASPWEDRAFT_168018</name>
</gene>
<feature type="domain" description="F-box" evidence="1">
    <location>
        <begin position="264"/>
        <end position="312"/>
    </location>
</feature>
<evidence type="ECO:0000313" key="3">
    <source>
        <dbReference type="Proteomes" id="UP000184383"/>
    </source>
</evidence>
<accession>A0A1L9RT37</accession>
<dbReference type="RefSeq" id="XP_040691761.1">
    <property type="nucleotide sequence ID" value="XM_040830239.1"/>
</dbReference>
<dbReference type="STRING" id="1073089.A0A1L9RT37"/>
<dbReference type="PROSITE" id="PS50181">
    <property type="entry name" value="FBOX"/>
    <property type="match status" value="1"/>
</dbReference>
<dbReference type="OrthoDB" id="5273847at2759"/>
<reference evidence="3" key="1">
    <citation type="journal article" date="2017" name="Genome Biol.">
        <title>Comparative genomics reveals high biological diversity and specific adaptations in the industrially and medically important fungal genus Aspergillus.</title>
        <authorList>
            <person name="de Vries R.P."/>
            <person name="Riley R."/>
            <person name="Wiebenga A."/>
            <person name="Aguilar-Osorio G."/>
            <person name="Amillis S."/>
            <person name="Uchima C.A."/>
            <person name="Anderluh G."/>
            <person name="Asadollahi M."/>
            <person name="Askin M."/>
            <person name="Barry K."/>
            <person name="Battaglia E."/>
            <person name="Bayram O."/>
            <person name="Benocci T."/>
            <person name="Braus-Stromeyer S.A."/>
            <person name="Caldana C."/>
            <person name="Canovas D."/>
            <person name="Cerqueira G.C."/>
            <person name="Chen F."/>
            <person name="Chen W."/>
            <person name="Choi C."/>
            <person name="Clum A."/>
            <person name="Dos Santos R.A."/>
            <person name="Damasio A.R."/>
            <person name="Diallinas G."/>
            <person name="Emri T."/>
            <person name="Fekete E."/>
            <person name="Flipphi M."/>
            <person name="Freyberg S."/>
            <person name="Gallo A."/>
            <person name="Gournas C."/>
            <person name="Habgood R."/>
            <person name="Hainaut M."/>
            <person name="Harispe M.L."/>
            <person name="Henrissat B."/>
            <person name="Hilden K.S."/>
            <person name="Hope R."/>
            <person name="Hossain A."/>
            <person name="Karabika E."/>
            <person name="Karaffa L."/>
            <person name="Karanyi Z."/>
            <person name="Krasevec N."/>
            <person name="Kuo A."/>
            <person name="Kusch H."/>
            <person name="LaButti K."/>
            <person name="Lagendijk E.L."/>
            <person name="Lapidus A."/>
            <person name="Levasseur A."/>
            <person name="Lindquist E."/>
            <person name="Lipzen A."/>
            <person name="Logrieco A.F."/>
            <person name="MacCabe A."/>
            <person name="Maekelae M.R."/>
            <person name="Malavazi I."/>
            <person name="Melin P."/>
            <person name="Meyer V."/>
            <person name="Mielnichuk N."/>
            <person name="Miskei M."/>
            <person name="Molnar A.P."/>
            <person name="Mule G."/>
            <person name="Ngan C.Y."/>
            <person name="Orejas M."/>
            <person name="Orosz E."/>
            <person name="Ouedraogo J.P."/>
            <person name="Overkamp K.M."/>
            <person name="Park H.-S."/>
            <person name="Perrone G."/>
            <person name="Piumi F."/>
            <person name="Punt P.J."/>
            <person name="Ram A.F."/>
            <person name="Ramon A."/>
            <person name="Rauscher S."/>
            <person name="Record E."/>
            <person name="Riano-Pachon D.M."/>
            <person name="Robert V."/>
            <person name="Roehrig J."/>
            <person name="Ruller R."/>
            <person name="Salamov A."/>
            <person name="Salih N.S."/>
            <person name="Samson R.A."/>
            <person name="Sandor E."/>
            <person name="Sanguinetti M."/>
            <person name="Schuetze T."/>
            <person name="Sepcic K."/>
            <person name="Shelest E."/>
            <person name="Sherlock G."/>
            <person name="Sophianopoulou V."/>
            <person name="Squina F.M."/>
            <person name="Sun H."/>
            <person name="Susca A."/>
            <person name="Todd R.B."/>
            <person name="Tsang A."/>
            <person name="Unkles S.E."/>
            <person name="van de Wiele N."/>
            <person name="van Rossen-Uffink D."/>
            <person name="Oliveira J.V."/>
            <person name="Vesth T.C."/>
            <person name="Visser J."/>
            <person name="Yu J.-H."/>
            <person name="Zhou M."/>
            <person name="Andersen M.R."/>
            <person name="Archer D.B."/>
            <person name="Baker S.E."/>
            <person name="Benoit I."/>
            <person name="Brakhage A.A."/>
            <person name="Braus G.H."/>
            <person name="Fischer R."/>
            <person name="Frisvad J.C."/>
            <person name="Goldman G.H."/>
            <person name="Houbraken J."/>
            <person name="Oakley B."/>
            <person name="Pocsi I."/>
            <person name="Scazzocchio C."/>
            <person name="Seiboth B."/>
            <person name="vanKuyk P.A."/>
            <person name="Wortman J."/>
            <person name="Dyer P.S."/>
            <person name="Grigoriev I.V."/>
        </authorList>
    </citation>
    <scope>NUCLEOTIDE SEQUENCE [LARGE SCALE GENOMIC DNA]</scope>
    <source>
        <strain evidence="3">DTO 134E9</strain>
    </source>
</reference>
<dbReference type="VEuPathDB" id="FungiDB:ASPWEDRAFT_168018"/>
<proteinExistence type="predicted"/>
<evidence type="ECO:0000313" key="2">
    <source>
        <dbReference type="EMBL" id="OJJ38085.1"/>
    </source>
</evidence>
<name>A0A1L9RT37_ASPWE</name>
<organism evidence="2 3">
    <name type="scientific">Aspergillus wentii DTO 134E9</name>
    <dbReference type="NCBI Taxonomy" id="1073089"/>
    <lineage>
        <taxon>Eukaryota</taxon>
        <taxon>Fungi</taxon>
        <taxon>Dikarya</taxon>
        <taxon>Ascomycota</taxon>
        <taxon>Pezizomycotina</taxon>
        <taxon>Eurotiomycetes</taxon>
        <taxon>Eurotiomycetidae</taxon>
        <taxon>Eurotiales</taxon>
        <taxon>Aspergillaceae</taxon>
        <taxon>Aspergillus</taxon>
        <taxon>Aspergillus subgen. Cremei</taxon>
    </lineage>
</organism>
<dbReference type="InterPro" id="IPR001810">
    <property type="entry name" value="F-box_dom"/>
</dbReference>
<keyword evidence="3" id="KW-1185">Reference proteome</keyword>